<feature type="domain" description="Response regulatory" evidence="3">
    <location>
        <begin position="6"/>
        <end position="123"/>
    </location>
</feature>
<dbReference type="PROSITE" id="PS50110">
    <property type="entry name" value="RESPONSE_REGULATORY"/>
    <property type="match status" value="1"/>
</dbReference>
<dbReference type="EMBL" id="CP073720">
    <property type="protein sequence ID" value="UWP86841.1"/>
    <property type="molecule type" value="Genomic_DNA"/>
</dbReference>
<accession>A0ABY5WC58</accession>
<dbReference type="PANTHER" id="PTHR44591">
    <property type="entry name" value="STRESS RESPONSE REGULATOR PROTEIN 1"/>
    <property type="match status" value="1"/>
</dbReference>
<feature type="modified residue" description="4-aspartylphosphate" evidence="2">
    <location>
        <position position="57"/>
    </location>
</feature>
<evidence type="ECO:0000313" key="4">
    <source>
        <dbReference type="EMBL" id="UWP86841.1"/>
    </source>
</evidence>
<evidence type="ECO:0000256" key="1">
    <source>
        <dbReference type="ARBA" id="ARBA00022553"/>
    </source>
</evidence>
<dbReference type="Pfam" id="PF13487">
    <property type="entry name" value="HD_5"/>
    <property type="match status" value="1"/>
</dbReference>
<dbReference type="Gene3D" id="3.40.50.2300">
    <property type="match status" value="1"/>
</dbReference>
<dbReference type="SMART" id="SM00448">
    <property type="entry name" value="REC"/>
    <property type="match status" value="1"/>
</dbReference>
<organism evidence="4 5">
    <name type="scientific">Dactylosporangium fulvum</name>
    <dbReference type="NCBI Taxonomy" id="53359"/>
    <lineage>
        <taxon>Bacteria</taxon>
        <taxon>Bacillati</taxon>
        <taxon>Actinomycetota</taxon>
        <taxon>Actinomycetes</taxon>
        <taxon>Micromonosporales</taxon>
        <taxon>Micromonosporaceae</taxon>
        <taxon>Dactylosporangium</taxon>
    </lineage>
</organism>
<gene>
    <name evidence="4" type="ORF">Dfulv_22405</name>
</gene>
<protein>
    <submittedName>
        <fullName evidence="4">Response regulator</fullName>
    </submittedName>
</protein>
<keyword evidence="1 2" id="KW-0597">Phosphoprotein</keyword>
<dbReference type="Gene3D" id="1.10.3210.10">
    <property type="entry name" value="Hypothetical protein af1432"/>
    <property type="match status" value="1"/>
</dbReference>
<evidence type="ECO:0000256" key="2">
    <source>
        <dbReference type="PROSITE-ProRule" id="PRU00169"/>
    </source>
</evidence>
<dbReference type="PANTHER" id="PTHR44591:SF19">
    <property type="entry name" value="TWO-COMPONENT RESPONSE REGULATOR-RELATED"/>
    <property type="match status" value="1"/>
</dbReference>
<dbReference type="RefSeq" id="WP_259866419.1">
    <property type="nucleotide sequence ID" value="NZ_BAAAST010000004.1"/>
</dbReference>
<keyword evidence="5" id="KW-1185">Reference proteome</keyword>
<sequence>MEGRPRVLCVDDEPYVLDGLRRYLRADYDVLTATQPRDALELLGAAGEEPVAVVVSDMRMPQMTGVDVLERVREISPETTRVLLTGDADVQGAVAAINVGNVFRFMLKPCPPEDLKATVAAAAEQNRLVRAERELLEATLKGCVDALMDTLGMAQPALFSRAGRLQRLVQRLCQRLEVTHAWQIEIAAQMGEIGAITLPPETLSGMESGIPASAADAEMLARLPQLADNVLARIPRLEAVREIVRHQLPTDRSPMSPLRPDAPEGAWILQAVREFDALVWRGMPPDLAVATLSARKIFAPELVRALAEAGGMRVPREAVREIGIDDLAIGHELADDVYSAKGMLLVSRGQVITERLLVRLQNYEMTTGLKSSILIVDLPGPR</sequence>
<dbReference type="InterPro" id="IPR001789">
    <property type="entry name" value="Sig_transdc_resp-reg_receiver"/>
</dbReference>
<dbReference type="SUPFAM" id="SSF52172">
    <property type="entry name" value="CheY-like"/>
    <property type="match status" value="1"/>
</dbReference>
<reference evidence="4" key="1">
    <citation type="submission" date="2021-04" db="EMBL/GenBank/DDBJ databases">
        <authorList>
            <person name="Hartkoorn R.C."/>
            <person name="Beaudoing E."/>
            <person name="Hot D."/>
        </authorList>
    </citation>
    <scope>NUCLEOTIDE SEQUENCE</scope>
    <source>
        <strain evidence="4">NRRL B-16292</strain>
    </source>
</reference>
<evidence type="ECO:0000259" key="3">
    <source>
        <dbReference type="PROSITE" id="PS50110"/>
    </source>
</evidence>
<evidence type="ECO:0000313" key="5">
    <source>
        <dbReference type="Proteomes" id="UP001059617"/>
    </source>
</evidence>
<dbReference type="CDD" id="cd17569">
    <property type="entry name" value="REC_HupR-like"/>
    <property type="match status" value="1"/>
</dbReference>
<reference evidence="4" key="2">
    <citation type="submission" date="2022-09" db="EMBL/GenBank/DDBJ databases">
        <title>Biosynthetic gene clusters of Dactylosporangioum fulvum.</title>
        <authorList>
            <person name="Caradec T."/>
        </authorList>
    </citation>
    <scope>NUCLEOTIDE SEQUENCE</scope>
    <source>
        <strain evidence="4">NRRL B-16292</strain>
    </source>
</reference>
<proteinExistence type="predicted"/>
<name>A0ABY5WC58_9ACTN</name>
<dbReference type="Pfam" id="PF00072">
    <property type="entry name" value="Response_reg"/>
    <property type="match status" value="1"/>
</dbReference>
<dbReference type="InterPro" id="IPR050595">
    <property type="entry name" value="Bact_response_regulator"/>
</dbReference>
<dbReference type="Proteomes" id="UP001059617">
    <property type="component" value="Chromosome"/>
</dbReference>
<dbReference type="InterPro" id="IPR011006">
    <property type="entry name" value="CheY-like_superfamily"/>
</dbReference>